<evidence type="ECO:0000313" key="1">
    <source>
        <dbReference type="EMBL" id="MBB3858878.1"/>
    </source>
</evidence>
<protein>
    <recommendedName>
        <fullName evidence="3">DUF3168 domain-containing protein</fullName>
    </recommendedName>
</protein>
<name>A0A7W5ZRW7_9SPHN</name>
<comment type="caution">
    <text evidence="1">The sequence shown here is derived from an EMBL/GenBank/DDBJ whole genome shotgun (WGS) entry which is preliminary data.</text>
</comment>
<dbReference type="Proteomes" id="UP000562395">
    <property type="component" value="Unassembled WGS sequence"/>
</dbReference>
<organism evidence="1 2">
    <name type="scientific">Novosphingobium hassiacum</name>
    <dbReference type="NCBI Taxonomy" id="173676"/>
    <lineage>
        <taxon>Bacteria</taxon>
        <taxon>Pseudomonadati</taxon>
        <taxon>Pseudomonadota</taxon>
        <taxon>Alphaproteobacteria</taxon>
        <taxon>Sphingomonadales</taxon>
        <taxon>Sphingomonadaceae</taxon>
        <taxon>Novosphingobium</taxon>
    </lineage>
</organism>
<reference evidence="1 2" key="1">
    <citation type="submission" date="2020-08" db="EMBL/GenBank/DDBJ databases">
        <title>Genomic Encyclopedia of Type Strains, Phase IV (KMG-IV): sequencing the most valuable type-strain genomes for metagenomic binning, comparative biology and taxonomic classification.</title>
        <authorList>
            <person name="Goeker M."/>
        </authorList>
    </citation>
    <scope>NUCLEOTIDE SEQUENCE [LARGE SCALE GENOMIC DNA]</scope>
    <source>
        <strain evidence="1 2">DSM 14552</strain>
    </source>
</reference>
<accession>A0A7W5ZRW7</accession>
<dbReference type="Pfam" id="PF23840">
    <property type="entry name" value="Phage_tail_terminator"/>
    <property type="match status" value="1"/>
</dbReference>
<dbReference type="EMBL" id="JACICY010000001">
    <property type="protein sequence ID" value="MBB3858878.1"/>
    <property type="molecule type" value="Genomic_DNA"/>
</dbReference>
<dbReference type="InterPro" id="IPR056912">
    <property type="entry name" value="Phage_JBD30_tail_term-like"/>
</dbReference>
<dbReference type="RefSeq" id="WP_183611087.1">
    <property type="nucleotide sequence ID" value="NZ_JACICY010000001.1"/>
</dbReference>
<keyword evidence="2" id="KW-1185">Reference proteome</keyword>
<dbReference type="AlphaFoldDB" id="A0A7W5ZRW7"/>
<gene>
    <name evidence="1" type="ORF">GGQ88_000118</name>
</gene>
<evidence type="ECO:0000313" key="2">
    <source>
        <dbReference type="Proteomes" id="UP000562395"/>
    </source>
</evidence>
<proteinExistence type="predicted"/>
<evidence type="ECO:0008006" key="3">
    <source>
        <dbReference type="Google" id="ProtNLM"/>
    </source>
</evidence>
<sequence>MIRIDDVRARIEARVPALAGKMGNAGQFAQLVERNQMPQHTCAGFVLPGGLQGGTTNAISGLFTQSFVETAIVVLAARVANDPTGERATDELTPLVREVIEAVCGWGPDDAPGIFILSSGELVGTQAGTLVYQIDFQLSDQLRITP</sequence>